<protein>
    <submittedName>
        <fullName evidence="2">Uncharacterized protein</fullName>
    </submittedName>
</protein>
<reference evidence="3" key="1">
    <citation type="submission" date="2012-08" db="EMBL/GenBank/DDBJ databases">
        <title>The Genome Sequence of Wuchereria bancrofti.</title>
        <authorList>
            <person name="Nutman T.B."/>
            <person name="Fink D.L."/>
            <person name="Russ C."/>
            <person name="Young S."/>
            <person name="Zeng Q."/>
            <person name="Koehrsen M."/>
            <person name="Alvarado L."/>
            <person name="Berlin A."/>
            <person name="Chapman S.B."/>
            <person name="Chen Z."/>
            <person name="Freedman E."/>
            <person name="Gellesch M."/>
            <person name="Goldberg J."/>
            <person name="Griggs A."/>
            <person name="Gujja S."/>
            <person name="Heilman E.R."/>
            <person name="Heiman D."/>
            <person name="Hepburn T."/>
            <person name="Howarth C."/>
            <person name="Jen D."/>
            <person name="Larson L."/>
            <person name="Lewis B."/>
            <person name="Mehta T."/>
            <person name="Park D."/>
            <person name="Pearson M."/>
            <person name="Roberts A."/>
            <person name="Saif S."/>
            <person name="Shea T."/>
            <person name="Shenoy N."/>
            <person name="Sisk P."/>
            <person name="Stolte C."/>
            <person name="Sykes S."/>
            <person name="Walk T."/>
            <person name="White J."/>
            <person name="Yandava C."/>
            <person name="Haas B."/>
            <person name="Henn M.R."/>
            <person name="Nusbaum C."/>
            <person name="Birren B."/>
        </authorList>
    </citation>
    <scope>NUCLEOTIDE SEQUENCE [LARGE SCALE GENOMIC DNA]</scope>
    <source>
        <strain evidence="3">NA</strain>
    </source>
</reference>
<proteinExistence type="predicted"/>
<dbReference type="Proteomes" id="UP000004810">
    <property type="component" value="Unassembled WGS sequence"/>
</dbReference>
<dbReference type="EMBL" id="ADBV01004363">
    <property type="protein sequence ID" value="EJW80591.1"/>
    <property type="molecule type" value="Genomic_DNA"/>
</dbReference>
<evidence type="ECO:0000313" key="3">
    <source>
        <dbReference type="Proteomes" id="UP000004810"/>
    </source>
</evidence>
<evidence type="ECO:0000313" key="2">
    <source>
        <dbReference type="EMBL" id="EJW80591.1"/>
    </source>
</evidence>
<gene>
    <name evidence="2" type="ORF">WUBG_08500</name>
</gene>
<sequence length="50" mass="6050">MLEERMEKGKEKKGKEKKYKDEGAEGWLDRWMVVEGEAVKERRCRSADRY</sequence>
<comment type="caution">
    <text evidence="2">The sequence shown here is derived from an EMBL/GenBank/DDBJ whole genome shotgun (WGS) entry which is preliminary data.</text>
</comment>
<feature type="region of interest" description="Disordered" evidence="1">
    <location>
        <begin position="1"/>
        <end position="20"/>
    </location>
</feature>
<name>J9EDR3_WUCBA</name>
<evidence type="ECO:0000256" key="1">
    <source>
        <dbReference type="SAM" id="MobiDB-lite"/>
    </source>
</evidence>
<dbReference type="AlphaFoldDB" id="J9EDR3"/>
<accession>J9EDR3</accession>
<organism evidence="2 3">
    <name type="scientific">Wuchereria bancrofti</name>
    <dbReference type="NCBI Taxonomy" id="6293"/>
    <lineage>
        <taxon>Eukaryota</taxon>
        <taxon>Metazoa</taxon>
        <taxon>Ecdysozoa</taxon>
        <taxon>Nematoda</taxon>
        <taxon>Chromadorea</taxon>
        <taxon>Rhabditida</taxon>
        <taxon>Spirurina</taxon>
        <taxon>Spiruromorpha</taxon>
        <taxon>Filarioidea</taxon>
        <taxon>Onchocercidae</taxon>
        <taxon>Wuchereria</taxon>
    </lineage>
</organism>